<dbReference type="InterPro" id="IPR011043">
    <property type="entry name" value="Gal_Oxase/kelch_b-propeller"/>
</dbReference>
<evidence type="ECO:0000256" key="1">
    <source>
        <dbReference type="ARBA" id="ARBA00022441"/>
    </source>
</evidence>
<dbReference type="SUPFAM" id="SSF117281">
    <property type="entry name" value="Kelch motif"/>
    <property type="match status" value="1"/>
</dbReference>
<keyword evidence="2" id="KW-0677">Repeat</keyword>
<reference evidence="4 5" key="1">
    <citation type="submission" date="2017-10" db="EMBL/GenBank/DDBJ databases">
        <title>Extensive intraspecific genome diversity in a model arbuscular mycorrhizal fungus.</title>
        <authorList>
            <person name="Chen E.C.H."/>
            <person name="Morin E."/>
            <person name="Baudet D."/>
            <person name="Noel J."/>
            <person name="Ndikumana S."/>
            <person name="Charron P."/>
            <person name="St-Onge C."/>
            <person name="Giorgi J."/>
            <person name="Grigoriev I.V."/>
            <person name="Roux C."/>
            <person name="Martin F.M."/>
            <person name="Corradi N."/>
        </authorList>
    </citation>
    <scope>NUCLEOTIDE SEQUENCE [LARGE SCALE GENOMIC DNA]</scope>
    <source>
        <strain evidence="4 5">A1</strain>
    </source>
</reference>
<dbReference type="Gene3D" id="2.120.10.80">
    <property type="entry name" value="Kelch-type beta propeller"/>
    <property type="match status" value="2"/>
</dbReference>
<evidence type="ECO:0000313" key="5">
    <source>
        <dbReference type="Proteomes" id="UP000232688"/>
    </source>
</evidence>
<dbReference type="VEuPathDB" id="FungiDB:RhiirFUN_012207"/>
<dbReference type="PANTHER" id="PTHR46093">
    <property type="entry name" value="ACYL-COA-BINDING DOMAIN-CONTAINING PROTEIN 5"/>
    <property type="match status" value="1"/>
</dbReference>
<feature type="signal peptide" evidence="3">
    <location>
        <begin position="1"/>
        <end position="23"/>
    </location>
</feature>
<evidence type="ECO:0000313" key="4">
    <source>
        <dbReference type="EMBL" id="PKC72997.1"/>
    </source>
</evidence>
<sequence>MQLSKFIFSTVLIIFNHVIFTKCGTFGGNGLYSLFTGNKLYYVGFFEFNFFYVDLAGVSLDTDTIIDKSKWVDLTEIKPQPGIDSNIPLLSKDNEKLIILDNTDDDVNAYTFHTTSNQWEVNPTKVIKNKEFVDLGEWVSDENTGISYSFLDSTMSIFDSINLTLTKGVSTPENLSADIRIFEDSAQVLLNGQILFIGGGFSSFKNPMSSILMYNTRTDTWQMMNTVGETPEGRIKHTAVSTSDGRIIVFGGISNSLPASPQLSILDTSKTPYEWSTPMIENPFTLSDHAAVMVNNYMIVAFGINTRETIPTLIDNNNIYKLDIRDPLKYKWSFLSGFDSSDNFDSSLDVFKPTNSTPIKASVDSASRLRTRNTVIIISSNCEIFDDVKTIFIEDKLYCLGSLQFFYVDLAGISLDTDELVKESKWINLTNIKPKPDNLAFDSPIPGGNKIMFLEEFASNFYVNTFDTTLKKWNINENVKILQPMKSITVFTEVWTFDEKTGKSYSLDDNVVIFDTINMVINYIASNPFQGSLSFYNKYAQVLVPNGQILFIGGQIDNEIVSMKPMNNLLIYDTINDTWQIVNTTGKTPEVRTDHTAVSTSDGRVIVFGGVSKPSVPALPHLSVLDTSKIPYEWSTPTVENPIGAFSGHTSVMVKNYMISAFGRNESNKDPTYSEDLYKLNVTDPLKYKWSLLAKFNYNNSTIGITPTMFGGNNSFASIQTKVSAATSSSFYEDVSRTRVAIIVLFSFSIARINIKIQSYWYGKIIGIQIGTTSNNMPTSGV</sequence>
<dbReference type="InterPro" id="IPR015915">
    <property type="entry name" value="Kelch-typ_b-propeller"/>
</dbReference>
<organism evidence="4 5">
    <name type="scientific">Rhizophagus irregularis</name>
    <dbReference type="NCBI Taxonomy" id="588596"/>
    <lineage>
        <taxon>Eukaryota</taxon>
        <taxon>Fungi</taxon>
        <taxon>Fungi incertae sedis</taxon>
        <taxon>Mucoromycota</taxon>
        <taxon>Glomeromycotina</taxon>
        <taxon>Glomeromycetes</taxon>
        <taxon>Glomerales</taxon>
        <taxon>Glomeraceae</taxon>
        <taxon>Rhizophagus</taxon>
    </lineage>
</organism>
<dbReference type="AlphaFoldDB" id="A0A2N0SBT0"/>
<keyword evidence="3" id="KW-0732">Signal</keyword>
<dbReference type="VEuPathDB" id="FungiDB:FUN_015022"/>
<accession>A0A2N0SBT0</accession>
<reference evidence="4 5" key="2">
    <citation type="submission" date="2017-10" db="EMBL/GenBank/DDBJ databases">
        <title>Genome analyses suggest a sexual origin of heterokaryosis in a supposedly ancient asexual fungus.</title>
        <authorList>
            <person name="Corradi N."/>
            <person name="Sedzielewska K."/>
            <person name="Noel J."/>
            <person name="Charron P."/>
            <person name="Farinelli L."/>
            <person name="Marton T."/>
            <person name="Kruger M."/>
            <person name="Pelin A."/>
            <person name="Brachmann A."/>
            <person name="Corradi N."/>
        </authorList>
    </citation>
    <scope>NUCLEOTIDE SEQUENCE [LARGE SCALE GENOMIC DNA]</scope>
    <source>
        <strain evidence="4 5">A1</strain>
    </source>
</reference>
<dbReference type="EMBL" id="LLXH01000104">
    <property type="protein sequence ID" value="PKC72997.1"/>
    <property type="molecule type" value="Genomic_DNA"/>
</dbReference>
<name>A0A2N0SBT0_9GLOM</name>
<dbReference type="VEuPathDB" id="FungiDB:FUN_015021"/>
<evidence type="ECO:0000256" key="3">
    <source>
        <dbReference type="SAM" id="SignalP"/>
    </source>
</evidence>
<gene>
    <name evidence="4" type="ORF">RhiirA1_451670</name>
</gene>
<feature type="chain" id="PRO_5014916348" evidence="3">
    <location>
        <begin position="24"/>
        <end position="782"/>
    </location>
</feature>
<dbReference type="VEuPathDB" id="FungiDB:RhiirFUN_012208"/>
<comment type="caution">
    <text evidence="4">The sequence shown here is derived from an EMBL/GenBank/DDBJ whole genome shotgun (WGS) entry which is preliminary data.</text>
</comment>
<dbReference type="VEuPathDB" id="FungiDB:RhiirA1_451670"/>
<dbReference type="SUPFAM" id="SSF50965">
    <property type="entry name" value="Galactose oxidase, central domain"/>
    <property type="match status" value="1"/>
</dbReference>
<evidence type="ECO:0000256" key="2">
    <source>
        <dbReference type="ARBA" id="ARBA00022737"/>
    </source>
</evidence>
<proteinExistence type="predicted"/>
<dbReference type="Proteomes" id="UP000232688">
    <property type="component" value="Unassembled WGS sequence"/>
</dbReference>
<protein>
    <submittedName>
        <fullName evidence="4">Galactose oxidase</fullName>
    </submittedName>
</protein>
<dbReference type="PANTHER" id="PTHR46093:SF18">
    <property type="entry name" value="FIBRONECTIN TYPE-III DOMAIN-CONTAINING PROTEIN"/>
    <property type="match status" value="1"/>
</dbReference>
<keyword evidence="1" id="KW-0880">Kelch repeat</keyword>
<dbReference type="Pfam" id="PF24681">
    <property type="entry name" value="Kelch_KLHDC2_KLHL20_DRC7"/>
    <property type="match status" value="2"/>
</dbReference>